<gene>
    <name evidence="1" type="ORF">NLG97_g11067</name>
</gene>
<reference evidence="1" key="1">
    <citation type="submission" date="2022-07" db="EMBL/GenBank/DDBJ databases">
        <title>Genome Sequence of Lecanicillium saksenae.</title>
        <authorList>
            <person name="Buettner E."/>
        </authorList>
    </citation>
    <scope>NUCLEOTIDE SEQUENCE</scope>
    <source>
        <strain evidence="1">VT-O1</strain>
    </source>
</reference>
<evidence type="ECO:0000313" key="2">
    <source>
        <dbReference type="Proteomes" id="UP001148737"/>
    </source>
</evidence>
<dbReference type="EMBL" id="JANAKD010003219">
    <property type="protein sequence ID" value="KAJ3472345.1"/>
    <property type="molecule type" value="Genomic_DNA"/>
</dbReference>
<evidence type="ECO:0000313" key="1">
    <source>
        <dbReference type="EMBL" id="KAJ3472345.1"/>
    </source>
</evidence>
<proteinExistence type="predicted"/>
<organism evidence="1 2">
    <name type="scientific">Lecanicillium saksenae</name>
    <dbReference type="NCBI Taxonomy" id="468837"/>
    <lineage>
        <taxon>Eukaryota</taxon>
        <taxon>Fungi</taxon>
        <taxon>Dikarya</taxon>
        <taxon>Ascomycota</taxon>
        <taxon>Pezizomycotina</taxon>
        <taxon>Sordariomycetes</taxon>
        <taxon>Hypocreomycetidae</taxon>
        <taxon>Hypocreales</taxon>
        <taxon>Cordycipitaceae</taxon>
        <taxon>Lecanicillium</taxon>
    </lineage>
</organism>
<protein>
    <submittedName>
        <fullName evidence="1">Uncharacterized protein</fullName>
    </submittedName>
</protein>
<dbReference type="Proteomes" id="UP001148737">
    <property type="component" value="Unassembled WGS sequence"/>
</dbReference>
<name>A0ACC1QBM3_9HYPO</name>
<keyword evidence="2" id="KW-1185">Reference proteome</keyword>
<sequence length="108" mass="12084">MSGAFSKVLSMLGMGSAAEPAELSEAYKRACRYIYYRKLCDKARFAFGMNSENGEPLPVYLEGSTMKQVQDSVVKALAAFEEHGEVSLLDKFPLLYLYLSHTFHEQAC</sequence>
<comment type="caution">
    <text evidence="1">The sequence shown here is derived from an EMBL/GenBank/DDBJ whole genome shotgun (WGS) entry which is preliminary data.</text>
</comment>
<accession>A0ACC1QBM3</accession>